<dbReference type="Proteomes" id="UP000286415">
    <property type="component" value="Unassembled WGS sequence"/>
</dbReference>
<keyword evidence="2" id="KW-1185">Reference proteome</keyword>
<dbReference type="EMBL" id="NIRI02000005">
    <property type="protein sequence ID" value="KAG5454945.1"/>
    <property type="molecule type" value="Genomic_DNA"/>
</dbReference>
<reference evidence="1 2" key="2">
    <citation type="journal article" date="2021" name="Genomics">
        <title>High-quality reference genome for Clonorchis sinensis.</title>
        <authorList>
            <person name="Young N.D."/>
            <person name="Stroehlein A.J."/>
            <person name="Kinkar L."/>
            <person name="Wang T."/>
            <person name="Sohn W.M."/>
            <person name="Chang B.C.H."/>
            <person name="Kaur P."/>
            <person name="Weisz D."/>
            <person name="Dudchenko O."/>
            <person name="Aiden E.L."/>
            <person name="Korhonen P.K."/>
            <person name="Gasser R.B."/>
        </authorList>
    </citation>
    <scope>NUCLEOTIDE SEQUENCE [LARGE SCALE GENOMIC DNA]</scope>
    <source>
        <strain evidence="1">Cs-k2</strain>
    </source>
</reference>
<accession>A0A3R7DBW7</accession>
<proteinExistence type="predicted"/>
<evidence type="ECO:0000313" key="2">
    <source>
        <dbReference type="Proteomes" id="UP000286415"/>
    </source>
</evidence>
<evidence type="ECO:0000313" key="1">
    <source>
        <dbReference type="EMBL" id="KAG5454945.1"/>
    </source>
</evidence>
<dbReference type="InParanoid" id="A0A3R7DBW7"/>
<name>A0A3R7DBW7_CLOSI</name>
<gene>
    <name evidence="1" type="ORF">CSKR_105882</name>
</gene>
<protein>
    <submittedName>
        <fullName evidence="1">Uncharacterized protein</fullName>
    </submittedName>
</protein>
<organism evidence="1 2">
    <name type="scientific">Clonorchis sinensis</name>
    <name type="common">Chinese liver fluke</name>
    <dbReference type="NCBI Taxonomy" id="79923"/>
    <lineage>
        <taxon>Eukaryota</taxon>
        <taxon>Metazoa</taxon>
        <taxon>Spiralia</taxon>
        <taxon>Lophotrochozoa</taxon>
        <taxon>Platyhelminthes</taxon>
        <taxon>Trematoda</taxon>
        <taxon>Digenea</taxon>
        <taxon>Opisthorchiida</taxon>
        <taxon>Opisthorchiata</taxon>
        <taxon>Opisthorchiidae</taxon>
        <taxon>Clonorchis</taxon>
    </lineage>
</organism>
<reference evidence="1 2" key="1">
    <citation type="journal article" date="2018" name="Biotechnol. Adv.">
        <title>Improved genomic resources and new bioinformatic workflow for the carcinogenic parasite Clonorchis sinensis: Biotechnological implications.</title>
        <authorList>
            <person name="Wang D."/>
            <person name="Korhonen P.K."/>
            <person name="Gasser R.B."/>
            <person name="Young N.D."/>
        </authorList>
    </citation>
    <scope>NUCLEOTIDE SEQUENCE [LARGE SCALE GENOMIC DNA]</scope>
    <source>
        <strain evidence="1">Cs-k2</strain>
    </source>
</reference>
<sequence length="377" mass="42284">MRLWFPNSGNSCTTHKVAENSSTAHDRLRPPWGSSGRHSPRVFVNLMFYLNPNWTDFDKYTHLQINLVFGFCERLTWNPAESPVFDVSRQLNVLHQAASCFIQSGSSNKPTRNQLGSSELCPYEEGPPYPFSTRSVIQVEHKVDRNSGTASSSSSSSSAYATMSQPTQLLVLDTFFNGSTRCTTENSLSSCLVTDTSTPNHTSYGYETAVVEHLKTPQFRYSNRLKTSQFRCSNRPSLTVVQQNSPYWIHHSGAIGVANATRALQIRALTPSVTLQSELIQLPRYVKRSTTSSNSPCGAFSDCTSTGLPLHYVGAKCMPMDFSQFIQKHLRLLLFEDENDIVRIFKIDNFLVTDYLNTGILETFQNSSHDFSDHEAT</sequence>
<dbReference type="AlphaFoldDB" id="A0A3R7DBW7"/>
<comment type="caution">
    <text evidence="1">The sequence shown here is derived from an EMBL/GenBank/DDBJ whole genome shotgun (WGS) entry which is preliminary data.</text>
</comment>